<dbReference type="Proteomes" id="UP000284177">
    <property type="component" value="Unassembled WGS sequence"/>
</dbReference>
<name>A0A419SV57_9FIRM</name>
<dbReference type="RefSeq" id="WP_120170578.1">
    <property type="nucleotide sequence ID" value="NZ_MCIB01000038.1"/>
</dbReference>
<comment type="caution">
    <text evidence="1">The sequence shown here is derived from an EMBL/GenBank/DDBJ whole genome shotgun (WGS) entry which is preliminary data.</text>
</comment>
<dbReference type="EMBL" id="MCIB01000038">
    <property type="protein sequence ID" value="RKD29118.1"/>
    <property type="molecule type" value="Genomic_DNA"/>
</dbReference>
<accession>A0A419SV57</accession>
<dbReference type="InterPro" id="IPR045865">
    <property type="entry name" value="ACT-like_dom_sf"/>
</dbReference>
<gene>
    <name evidence="1" type="ORF">BET03_06110</name>
</gene>
<reference evidence="1 2" key="1">
    <citation type="submission" date="2016-08" db="EMBL/GenBank/DDBJ databases">
        <title>Novel Firmicutes and Novel Genomes.</title>
        <authorList>
            <person name="Poppleton D.I."/>
            <person name="Gribaldo S."/>
        </authorList>
    </citation>
    <scope>NUCLEOTIDE SEQUENCE [LARGE SCALE GENOMIC DNA]</scope>
    <source>
        <strain evidence="1 2">CTT3</strain>
    </source>
</reference>
<protein>
    <recommendedName>
        <fullName evidence="3">Iron-only hydrogenase system regulator</fullName>
    </recommendedName>
</protein>
<organism evidence="1 2">
    <name type="scientific">Thermohalobacter berrensis</name>
    <dbReference type="NCBI Taxonomy" id="99594"/>
    <lineage>
        <taxon>Bacteria</taxon>
        <taxon>Bacillati</taxon>
        <taxon>Bacillota</taxon>
        <taxon>Tissierellia</taxon>
        <taxon>Tissierellales</taxon>
        <taxon>Thermohalobacteraceae</taxon>
        <taxon>Thermohalobacter</taxon>
    </lineage>
</organism>
<evidence type="ECO:0000313" key="1">
    <source>
        <dbReference type="EMBL" id="RKD29118.1"/>
    </source>
</evidence>
<proteinExistence type="predicted"/>
<dbReference type="OrthoDB" id="1121298at2"/>
<dbReference type="Gene3D" id="3.30.70.1150">
    <property type="entry name" value="ACT-like. Chain A, domain 2"/>
    <property type="match status" value="1"/>
</dbReference>
<dbReference type="InterPro" id="IPR027271">
    <property type="entry name" value="Acetolactate_synth/TF_NikR_C"/>
</dbReference>
<dbReference type="AlphaFoldDB" id="A0A419SV57"/>
<dbReference type="SUPFAM" id="SSF55021">
    <property type="entry name" value="ACT-like"/>
    <property type="match status" value="1"/>
</dbReference>
<evidence type="ECO:0000313" key="2">
    <source>
        <dbReference type="Proteomes" id="UP000284177"/>
    </source>
</evidence>
<evidence type="ECO:0008006" key="3">
    <source>
        <dbReference type="Google" id="ProtNLM"/>
    </source>
</evidence>
<keyword evidence="2" id="KW-1185">Reference proteome</keyword>
<sequence>MKKIMGVQVDNRFEEVDRMQKVFTEFGCIIKTRIGLHQQAEFNEECTEKGLILLELNDNSNDRSVDLENKLQQIEGLTVKCMEFQ</sequence>